<evidence type="ECO:0000256" key="1">
    <source>
        <dbReference type="SAM" id="MobiDB-lite"/>
    </source>
</evidence>
<name>A0A2N5Y2W5_9GAMM</name>
<dbReference type="EMBL" id="PKLZ01000007">
    <property type="protein sequence ID" value="PLW82735.1"/>
    <property type="molecule type" value="Genomic_DNA"/>
</dbReference>
<dbReference type="PANTHER" id="PTHR38687">
    <property type="entry name" value="CELL DIVISION PROTEIN DEDD-RELATED"/>
    <property type="match status" value="1"/>
</dbReference>
<evidence type="ECO:0000313" key="5">
    <source>
        <dbReference type="Proteomes" id="UP000234845"/>
    </source>
</evidence>
<dbReference type="Pfam" id="PF05036">
    <property type="entry name" value="SPOR"/>
    <property type="match status" value="1"/>
</dbReference>
<feature type="domain" description="SPOR" evidence="3">
    <location>
        <begin position="119"/>
        <end position="198"/>
    </location>
</feature>
<dbReference type="GO" id="GO:0032153">
    <property type="term" value="C:cell division site"/>
    <property type="evidence" value="ECO:0007669"/>
    <property type="project" value="TreeGrafter"/>
</dbReference>
<reference evidence="5" key="1">
    <citation type="submission" date="2017-11" db="EMBL/GenBank/DDBJ databases">
        <title>The draft genome sequence of Chromatocurvus sp. F02.</title>
        <authorList>
            <person name="Du Z.-J."/>
            <person name="Chang Y.-Q."/>
        </authorList>
    </citation>
    <scope>NUCLEOTIDE SEQUENCE [LARGE SCALE GENOMIC DNA]</scope>
    <source>
        <strain evidence="5">F02</strain>
    </source>
</reference>
<keyword evidence="2" id="KW-0812">Transmembrane</keyword>
<dbReference type="Gene3D" id="3.30.70.1070">
    <property type="entry name" value="Sporulation related repeat"/>
    <property type="match status" value="1"/>
</dbReference>
<proteinExistence type="predicted"/>
<dbReference type="InterPro" id="IPR007730">
    <property type="entry name" value="SPOR-like_dom"/>
</dbReference>
<keyword evidence="5" id="KW-1185">Reference proteome</keyword>
<feature type="transmembrane region" description="Helical" evidence="2">
    <location>
        <begin position="9"/>
        <end position="28"/>
    </location>
</feature>
<dbReference type="PANTHER" id="PTHR38687:SF1">
    <property type="entry name" value="CELL DIVISION PROTEIN DEDD"/>
    <property type="match status" value="1"/>
</dbReference>
<evidence type="ECO:0000256" key="2">
    <source>
        <dbReference type="SAM" id="Phobius"/>
    </source>
</evidence>
<dbReference type="InterPro" id="IPR052521">
    <property type="entry name" value="Cell_div_SPOR-domain"/>
</dbReference>
<feature type="region of interest" description="Disordered" evidence="1">
    <location>
        <begin position="86"/>
        <end position="113"/>
    </location>
</feature>
<accession>A0A2N5Y2W5</accession>
<gene>
    <name evidence="4" type="ORF">CWI75_09170</name>
</gene>
<dbReference type="InterPro" id="IPR036680">
    <property type="entry name" value="SPOR-like_sf"/>
</dbReference>
<sequence>MNDILKQRLVGALILIALGIVFWPIIFVEPESAISIEDLRIPPRPQVDSTPIAAPENTGLRGSPDSQFEEELPQALAGETYTIAEINPDADNGQPEPSAAPAPGQTRSEAPEQPTLDAQGVPVAWMLQVVTVSNAGAADELRQRLLAMGHKAWVKPVSVEGKRLYRVNVGPKFERARLDNLRAEIDAEFAVQSLIKRYLP</sequence>
<dbReference type="SUPFAM" id="SSF110997">
    <property type="entry name" value="Sporulation related repeat"/>
    <property type="match status" value="1"/>
</dbReference>
<dbReference type="Proteomes" id="UP000234845">
    <property type="component" value="Unassembled WGS sequence"/>
</dbReference>
<dbReference type="GO" id="GO:0042834">
    <property type="term" value="F:peptidoglycan binding"/>
    <property type="evidence" value="ECO:0007669"/>
    <property type="project" value="InterPro"/>
</dbReference>
<dbReference type="RefSeq" id="WP_101521202.1">
    <property type="nucleotide sequence ID" value="NZ_PKLZ01000007.1"/>
</dbReference>
<keyword evidence="2" id="KW-1133">Transmembrane helix</keyword>
<comment type="caution">
    <text evidence="4">The sequence shown here is derived from an EMBL/GenBank/DDBJ whole genome shotgun (WGS) entry which is preliminary data.</text>
</comment>
<dbReference type="OrthoDB" id="7069135at2"/>
<protein>
    <recommendedName>
        <fullName evidence="3">SPOR domain-containing protein</fullName>
    </recommendedName>
</protein>
<dbReference type="GO" id="GO:0032506">
    <property type="term" value="P:cytokinetic process"/>
    <property type="evidence" value="ECO:0007669"/>
    <property type="project" value="TreeGrafter"/>
</dbReference>
<evidence type="ECO:0000313" key="4">
    <source>
        <dbReference type="EMBL" id="PLW82735.1"/>
    </source>
</evidence>
<evidence type="ECO:0000259" key="3">
    <source>
        <dbReference type="PROSITE" id="PS51724"/>
    </source>
</evidence>
<dbReference type="AlphaFoldDB" id="A0A2N5Y2W5"/>
<feature type="region of interest" description="Disordered" evidence="1">
    <location>
        <begin position="46"/>
        <end position="68"/>
    </location>
</feature>
<dbReference type="GO" id="GO:0030428">
    <property type="term" value="C:cell septum"/>
    <property type="evidence" value="ECO:0007669"/>
    <property type="project" value="TreeGrafter"/>
</dbReference>
<dbReference type="PROSITE" id="PS51724">
    <property type="entry name" value="SPOR"/>
    <property type="match status" value="1"/>
</dbReference>
<keyword evidence="2" id="KW-0472">Membrane</keyword>
<organism evidence="4 5">
    <name type="scientific">Kineobactrum sediminis</name>
    <dbReference type="NCBI Taxonomy" id="1905677"/>
    <lineage>
        <taxon>Bacteria</taxon>
        <taxon>Pseudomonadati</taxon>
        <taxon>Pseudomonadota</taxon>
        <taxon>Gammaproteobacteria</taxon>
        <taxon>Cellvibrionales</taxon>
        <taxon>Halieaceae</taxon>
        <taxon>Kineobactrum</taxon>
    </lineage>
</organism>